<accession>A0A921IQV7</accession>
<dbReference type="PANTHER" id="PTHR33514">
    <property type="entry name" value="PROTEIN ABCI12, CHLOROPLASTIC"/>
    <property type="match status" value="1"/>
</dbReference>
<sequence length="268" mass="28374">MMKKPLSPLGSFVARDTPVARIDARVKIVLLLALTVAVFATGASPVFALWAVLLAAAVRLARMDMAAHLRALKPVAFILAFTLLANAVALDGHGDIALWGGFGLDTAGALRGFLAIARIALLLGFSLVVSASSTPPQLADACVSLLSPLGRLGVPVSDVGLMLSLALRFIPIVSEEFFRVQLAQRSRGVDFSGGSILHRIRAWASVLTPLVVSLFRRADRLGESMCARCYAEGDQISVDMPPVPARDRLVLVCGLAVCALIPTLAWLL</sequence>
<evidence type="ECO:0000256" key="3">
    <source>
        <dbReference type="ARBA" id="ARBA00022989"/>
    </source>
</evidence>
<comment type="subcellular location">
    <subcellularLocation>
        <location evidence="1">Membrane</location>
        <topology evidence="1">Multi-pass membrane protein</topology>
    </subcellularLocation>
</comment>
<evidence type="ECO:0000313" key="7">
    <source>
        <dbReference type="Proteomes" id="UP000746751"/>
    </source>
</evidence>
<protein>
    <submittedName>
        <fullName evidence="6">Energy-coupling factor transporter transmembrane protein EcfT</fullName>
    </submittedName>
</protein>
<keyword evidence="2 5" id="KW-0812">Transmembrane</keyword>
<evidence type="ECO:0000256" key="5">
    <source>
        <dbReference type="SAM" id="Phobius"/>
    </source>
</evidence>
<keyword evidence="4 5" id="KW-0472">Membrane</keyword>
<dbReference type="PANTHER" id="PTHR33514:SF13">
    <property type="entry name" value="PROTEIN ABCI12, CHLOROPLASTIC"/>
    <property type="match status" value="1"/>
</dbReference>
<feature type="transmembrane region" description="Helical" evidence="5">
    <location>
        <begin position="109"/>
        <end position="129"/>
    </location>
</feature>
<evidence type="ECO:0000256" key="1">
    <source>
        <dbReference type="ARBA" id="ARBA00004141"/>
    </source>
</evidence>
<evidence type="ECO:0000256" key="2">
    <source>
        <dbReference type="ARBA" id="ARBA00022692"/>
    </source>
</evidence>
<dbReference type="Proteomes" id="UP000746751">
    <property type="component" value="Unassembled WGS sequence"/>
</dbReference>
<dbReference type="EMBL" id="DYVF01000050">
    <property type="protein sequence ID" value="HJG31412.1"/>
    <property type="molecule type" value="Genomic_DNA"/>
</dbReference>
<dbReference type="AlphaFoldDB" id="A0A921IQV7"/>
<feature type="transmembrane region" description="Helical" evidence="5">
    <location>
        <begin position="249"/>
        <end position="267"/>
    </location>
</feature>
<dbReference type="CDD" id="cd16914">
    <property type="entry name" value="EcfT"/>
    <property type="match status" value="1"/>
</dbReference>
<reference evidence="6" key="2">
    <citation type="submission" date="2021-09" db="EMBL/GenBank/DDBJ databases">
        <authorList>
            <person name="Gilroy R."/>
        </authorList>
    </citation>
    <scope>NUCLEOTIDE SEQUENCE</scope>
    <source>
        <strain evidence="6">ChiGjej2B2-7701</strain>
    </source>
</reference>
<name>A0A921IQV7_9ACTN</name>
<dbReference type="InterPro" id="IPR003339">
    <property type="entry name" value="ABC/ECF_trnsptr_transmembrane"/>
</dbReference>
<feature type="transmembrane region" description="Helical" evidence="5">
    <location>
        <begin position="31"/>
        <end position="58"/>
    </location>
</feature>
<proteinExistence type="predicted"/>
<reference evidence="6" key="1">
    <citation type="journal article" date="2021" name="PeerJ">
        <title>Extensive microbial diversity within the chicken gut microbiome revealed by metagenomics and culture.</title>
        <authorList>
            <person name="Gilroy R."/>
            <person name="Ravi A."/>
            <person name="Getino M."/>
            <person name="Pursley I."/>
            <person name="Horton D.L."/>
            <person name="Alikhan N.F."/>
            <person name="Baker D."/>
            <person name="Gharbi K."/>
            <person name="Hall N."/>
            <person name="Watson M."/>
            <person name="Adriaenssens E.M."/>
            <person name="Foster-Nyarko E."/>
            <person name="Jarju S."/>
            <person name="Secka A."/>
            <person name="Antonio M."/>
            <person name="Oren A."/>
            <person name="Chaudhuri R.R."/>
            <person name="La Ragione R."/>
            <person name="Hildebrand F."/>
            <person name="Pallen M.J."/>
        </authorList>
    </citation>
    <scope>NUCLEOTIDE SEQUENCE</scope>
    <source>
        <strain evidence="6">ChiGjej2B2-7701</strain>
    </source>
</reference>
<dbReference type="GO" id="GO:0005886">
    <property type="term" value="C:plasma membrane"/>
    <property type="evidence" value="ECO:0007669"/>
    <property type="project" value="TreeGrafter"/>
</dbReference>
<evidence type="ECO:0000256" key="4">
    <source>
        <dbReference type="ARBA" id="ARBA00023136"/>
    </source>
</evidence>
<evidence type="ECO:0000313" key="6">
    <source>
        <dbReference type="EMBL" id="HJG31412.1"/>
    </source>
</evidence>
<comment type="caution">
    <text evidence="6">The sequence shown here is derived from an EMBL/GenBank/DDBJ whole genome shotgun (WGS) entry which is preliminary data.</text>
</comment>
<dbReference type="Pfam" id="PF02361">
    <property type="entry name" value="CbiQ"/>
    <property type="match status" value="1"/>
</dbReference>
<keyword evidence="3 5" id="KW-1133">Transmembrane helix</keyword>
<organism evidence="6 7">
    <name type="scientific">Collinsella ihumii</name>
    <dbReference type="NCBI Taxonomy" id="1720204"/>
    <lineage>
        <taxon>Bacteria</taxon>
        <taxon>Bacillati</taxon>
        <taxon>Actinomycetota</taxon>
        <taxon>Coriobacteriia</taxon>
        <taxon>Coriobacteriales</taxon>
        <taxon>Coriobacteriaceae</taxon>
        <taxon>Collinsella</taxon>
    </lineage>
</organism>
<feature type="transmembrane region" description="Helical" evidence="5">
    <location>
        <begin position="70"/>
        <end position="89"/>
    </location>
</feature>
<gene>
    <name evidence="6" type="ORF">K8U80_08475</name>
</gene>